<feature type="domain" description="Methyltransferase" evidence="1">
    <location>
        <begin position="46"/>
        <end position="168"/>
    </location>
</feature>
<dbReference type="Proteomes" id="UP000034081">
    <property type="component" value="Unassembled WGS sequence"/>
</dbReference>
<accession>A0A0G0LBV6</accession>
<dbReference type="EMBL" id="LBVL01000007">
    <property type="protein sequence ID" value="KKQ85345.1"/>
    <property type="molecule type" value="Genomic_DNA"/>
</dbReference>
<dbReference type="Pfam" id="PF13847">
    <property type="entry name" value="Methyltransf_31"/>
    <property type="match status" value="1"/>
</dbReference>
<dbReference type="Gene3D" id="3.40.50.150">
    <property type="entry name" value="Vaccinia Virus protein VP39"/>
    <property type="match status" value="1"/>
</dbReference>
<sequence length="273" mass="31537">MFTKKLTKEYINKLPYNDFVGLINQWNCLPGAYVSLSQWICYSNLNSKSNILEVGCTTGFASREIAKTTKCSGVGIDISEVSVNSAIYNKKIYAPDVNIDYIVSDGYKHKTEQKFSHVIVGGCLQFFEDPNRMMIKLISMLNDGGYVLASPFFVTKPIPKTLISKAEKVFDFTPTTTNYKNTMKLYDKLEIIYEDKRNLKKETKDELNFYCTCTVNRVSEELNIKDKAILKAIYNRLYLIKKTSNDLRPYQNYSVLVLRYEKSVYPNRFVELF</sequence>
<protein>
    <recommendedName>
        <fullName evidence="1">Methyltransferase domain-containing protein</fullName>
    </recommendedName>
</protein>
<organism evidence="2 3">
    <name type="scientific">Candidatus Woesebacteria bacterium GW2011_GWB1_38_8</name>
    <dbReference type="NCBI Taxonomy" id="1618570"/>
    <lineage>
        <taxon>Bacteria</taxon>
        <taxon>Candidatus Woeseibacteriota</taxon>
    </lineage>
</organism>
<dbReference type="PANTHER" id="PTHR43861">
    <property type="entry name" value="TRANS-ACONITATE 2-METHYLTRANSFERASE-RELATED"/>
    <property type="match status" value="1"/>
</dbReference>
<dbReference type="InterPro" id="IPR025714">
    <property type="entry name" value="Methyltranfer_dom"/>
</dbReference>
<evidence type="ECO:0000313" key="2">
    <source>
        <dbReference type="EMBL" id="KKQ85345.1"/>
    </source>
</evidence>
<dbReference type="GO" id="GO:0016740">
    <property type="term" value="F:transferase activity"/>
    <property type="evidence" value="ECO:0007669"/>
    <property type="project" value="UniProtKB-KW"/>
</dbReference>
<proteinExistence type="predicted"/>
<dbReference type="SUPFAM" id="SSF53335">
    <property type="entry name" value="S-adenosyl-L-methionine-dependent methyltransferases"/>
    <property type="match status" value="1"/>
</dbReference>
<dbReference type="PANTHER" id="PTHR43861:SF6">
    <property type="entry name" value="METHYLTRANSFERASE TYPE 11"/>
    <property type="match status" value="1"/>
</dbReference>
<dbReference type="CDD" id="cd02440">
    <property type="entry name" value="AdoMet_MTases"/>
    <property type="match status" value="1"/>
</dbReference>
<dbReference type="STRING" id="1618570.UT08_C0007G0018"/>
<dbReference type="AlphaFoldDB" id="A0A0G0LBV6"/>
<dbReference type="InterPro" id="IPR029063">
    <property type="entry name" value="SAM-dependent_MTases_sf"/>
</dbReference>
<gene>
    <name evidence="2" type="ORF">UT08_C0007G0018</name>
</gene>
<name>A0A0G0LBV6_9BACT</name>
<evidence type="ECO:0000259" key="1">
    <source>
        <dbReference type="Pfam" id="PF13847"/>
    </source>
</evidence>
<reference evidence="2 3" key="1">
    <citation type="journal article" date="2015" name="Nature">
        <title>rRNA introns, odd ribosomes, and small enigmatic genomes across a large radiation of phyla.</title>
        <authorList>
            <person name="Brown C.T."/>
            <person name="Hug L.A."/>
            <person name="Thomas B.C."/>
            <person name="Sharon I."/>
            <person name="Castelle C.J."/>
            <person name="Singh A."/>
            <person name="Wilkins M.J."/>
            <person name="Williams K.H."/>
            <person name="Banfield J.F."/>
        </authorList>
    </citation>
    <scope>NUCLEOTIDE SEQUENCE [LARGE SCALE GENOMIC DNA]</scope>
</reference>
<evidence type="ECO:0000313" key="3">
    <source>
        <dbReference type="Proteomes" id="UP000034081"/>
    </source>
</evidence>
<comment type="caution">
    <text evidence="2">The sequence shown here is derived from an EMBL/GenBank/DDBJ whole genome shotgun (WGS) entry which is preliminary data.</text>
</comment>